<evidence type="ECO:0000313" key="1">
    <source>
        <dbReference type="EMBL" id="KAK2085939.1"/>
    </source>
</evidence>
<dbReference type="Proteomes" id="UP001266305">
    <property type="component" value="Unassembled WGS sequence"/>
</dbReference>
<comment type="caution">
    <text evidence="1">The sequence shown here is derived from an EMBL/GenBank/DDBJ whole genome shotgun (WGS) entry which is preliminary data.</text>
</comment>
<name>A0ABQ9TMF8_SAGOE</name>
<protein>
    <submittedName>
        <fullName evidence="1">Uncharacterized protein</fullName>
    </submittedName>
</protein>
<reference evidence="1 2" key="1">
    <citation type="submission" date="2023-05" db="EMBL/GenBank/DDBJ databases">
        <title>B98-5 Cell Line De Novo Hybrid Assembly: An Optical Mapping Approach.</title>
        <authorList>
            <person name="Kananen K."/>
            <person name="Auerbach J.A."/>
            <person name="Kautto E."/>
            <person name="Blachly J.S."/>
        </authorList>
    </citation>
    <scope>NUCLEOTIDE SEQUENCE [LARGE SCALE GENOMIC DNA]</scope>
    <source>
        <strain evidence="1">B95-8</strain>
        <tissue evidence="1">Cell line</tissue>
    </source>
</reference>
<feature type="non-terminal residue" evidence="1">
    <location>
        <position position="72"/>
    </location>
</feature>
<organism evidence="1 2">
    <name type="scientific">Saguinus oedipus</name>
    <name type="common">Cotton-top tamarin</name>
    <name type="synonym">Oedipomidas oedipus</name>
    <dbReference type="NCBI Taxonomy" id="9490"/>
    <lineage>
        <taxon>Eukaryota</taxon>
        <taxon>Metazoa</taxon>
        <taxon>Chordata</taxon>
        <taxon>Craniata</taxon>
        <taxon>Vertebrata</taxon>
        <taxon>Euteleostomi</taxon>
        <taxon>Mammalia</taxon>
        <taxon>Eutheria</taxon>
        <taxon>Euarchontoglires</taxon>
        <taxon>Primates</taxon>
        <taxon>Haplorrhini</taxon>
        <taxon>Platyrrhini</taxon>
        <taxon>Cebidae</taxon>
        <taxon>Callitrichinae</taxon>
        <taxon>Saguinus</taxon>
    </lineage>
</organism>
<gene>
    <name evidence="1" type="ORF">P7K49_035364</name>
</gene>
<accession>A0ABQ9TMF8</accession>
<dbReference type="EMBL" id="JASSZA010000020">
    <property type="protein sequence ID" value="KAK2085939.1"/>
    <property type="molecule type" value="Genomic_DNA"/>
</dbReference>
<keyword evidence="2" id="KW-1185">Reference proteome</keyword>
<evidence type="ECO:0000313" key="2">
    <source>
        <dbReference type="Proteomes" id="UP001266305"/>
    </source>
</evidence>
<proteinExistence type="predicted"/>
<sequence>MRSEFEEPPPEACSQLFRMRAETRRGGRTAIPTPAGRSSGSGLFRDVLKSGLTDPLALQALGLLSSASSGPL</sequence>